<evidence type="ECO:0000256" key="2">
    <source>
        <dbReference type="ARBA" id="ARBA00022695"/>
    </source>
</evidence>
<dbReference type="Gene3D" id="3.90.79.10">
    <property type="entry name" value="Nucleoside Triphosphate Pyrophosphohydrolase"/>
    <property type="match status" value="1"/>
</dbReference>
<keyword evidence="5" id="KW-1185">Reference proteome</keyword>
<dbReference type="SUPFAM" id="SSF52374">
    <property type="entry name" value="Nucleotidylyl transferase"/>
    <property type="match status" value="1"/>
</dbReference>
<organism evidence="4 5">
    <name type="scientific">Francisella opportunistica</name>
    <dbReference type="NCBI Taxonomy" id="2016517"/>
    <lineage>
        <taxon>Bacteria</taxon>
        <taxon>Pseudomonadati</taxon>
        <taxon>Pseudomonadota</taxon>
        <taxon>Gammaproteobacteria</taxon>
        <taxon>Thiotrichales</taxon>
        <taxon>Francisellaceae</taxon>
        <taxon>Francisella</taxon>
    </lineage>
</organism>
<dbReference type="Pfam" id="PF01467">
    <property type="entry name" value="CTP_transf_like"/>
    <property type="match status" value="1"/>
</dbReference>
<dbReference type="NCBIfam" id="NF003785">
    <property type="entry name" value="PRK05379.1-1"/>
    <property type="match status" value="1"/>
</dbReference>
<gene>
    <name evidence="4" type="ORF">CGC43_06610</name>
</gene>
<dbReference type="Gene3D" id="3.40.50.620">
    <property type="entry name" value="HUPs"/>
    <property type="match status" value="1"/>
</dbReference>
<dbReference type="Pfam" id="PF00293">
    <property type="entry name" value="NUDIX"/>
    <property type="match status" value="1"/>
</dbReference>
<dbReference type="OrthoDB" id="542521at2"/>
<dbReference type="SUPFAM" id="SSF55811">
    <property type="entry name" value="Nudix"/>
    <property type="match status" value="1"/>
</dbReference>
<keyword evidence="1" id="KW-0808">Transferase</keyword>
<sequence>MYDISVFVGRFQPFHKGHLHNISVALQKSKKIIINVGSSFNAPNIKNPFSFEQRKQMIKSDLQIAGIDLDIVAIEPLADFFYQEQKWQDVLRKNVYKHAKNNESIAIAGYIKDSSSYYIKSFPEWDYIPVDNYKDYNATEFRKKLYKGIILKQYMCSDDPKLGTYNLLIQFMHSEVYQDLVAENNYVIEYKRSWQNAPFNPNFVTVDALVIVNDHILMVQRKGFPGKGLWALPGGFLECDETISQAIIGKLIEETNISLSEEQLAVAKRCEKVFDYPERSVRGRTISHVGLFVFDEWPSLPEVNAADTKWMALDSTIENMCDKMLEDHYQIITILLEECGKKL</sequence>
<proteinExistence type="predicted"/>
<dbReference type="PROSITE" id="PS51462">
    <property type="entry name" value="NUDIX"/>
    <property type="match status" value="1"/>
</dbReference>
<evidence type="ECO:0000256" key="1">
    <source>
        <dbReference type="ARBA" id="ARBA00022679"/>
    </source>
</evidence>
<dbReference type="InterPro" id="IPR000086">
    <property type="entry name" value="NUDIX_hydrolase_dom"/>
</dbReference>
<reference evidence="4 5" key="1">
    <citation type="submission" date="2017-07" db="EMBL/GenBank/DDBJ databases">
        <title>Complete genome sequences and comparative analysis of the novel pathogen Francisella opportunistica.</title>
        <authorList>
            <person name="Dietrich E.A."/>
            <person name="Kingry L.C."/>
            <person name="Petersen J.M."/>
        </authorList>
    </citation>
    <scope>NUCLEOTIDE SEQUENCE [LARGE SCALE GENOMIC DNA]</scope>
    <source>
        <strain evidence="4 5">14-2155</strain>
    </source>
</reference>
<dbReference type="CDD" id="cd18873">
    <property type="entry name" value="NUDIX_NadM_like"/>
    <property type="match status" value="1"/>
</dbReference>
<dbReference type="InterPro" id="IPR014729">
    <property type="entry name" value="Rossmann-like_a/b/a_fold"/>
</dbReference>
<dbReference type="InterPro" id="IPR015797">
    <property type="entry name" value="NUDIX_hydrolase-like_dom_sf"/>
</dbReference>
<evidence type="ECO:0000259" key="3">
    <source>
        <dbReference type="PROSITE" id="PS51462"/>
    </source>
</evidence>
<evidence type="ECO:0000313" key="5">
    <source>
        <dbReference type="Proteomes" id="UP000253862"/>
    </source>
</evidence>
<evidence type="ECO:0000313" key="4">
    <source>
        <dbReference type="EMBL" id="AXH30275.1"/>
    </source>
</evidence>
<dbReference type="Proteomes" id="UP000253862">
    <property type="component" value="Chromosome"/>
</dbReference>
<dbReference type="EMBL" id="CP022375">
    <property type="protein sequence ID" value="AXH30275.1"/>
    <property type="molecule type" value="Genomic_DNA"/>
</dbReference>
<dbReference type="RefSeq" id="WP_071629544.1">
    <property type="nucleotide sequence ID" value="NZ_CP022375.1"/>
</dbReference>
<name>A0A345JSH9_9GAMM</name>
<dbReference type="KEGG" id="foo:CGC45_06600"/>
<dbReference type="PANTHER" id="PTHR21342">
    <property type="entry name" value="PHOSPHOPANTETHEINE ADENYLYLTRANSFERASE"/>
    <property type="match status" value="1"/>
</dbReference>
<dbReference type="GO" id="GO:0016779">
    <property type="term" value="F:nucleotidyltransferase activity"/>
    <property type="evidence" value="ECO:0007669"/>
    <property type="project" value="UniProtKB-KW"/>
</dbReference>
<dbReference type="AlphaFoldDB" id="A0A345JSH9"/>
<dbReference type="PANTHER" id="PTHR21342:SF0">
    <property type="entry name" value="BIFUNCTIONAL NMN ADENYLYLTRANSFERASE_NUDIX HYDROLASE"/>
    <property type="match status" value="1"/>
</dbReference>
<feature type="domain" description="Nudix hydrolase" evidence="3">
    <location>
        <begin position="201"/>
        <end position="338"/>
    </location>
</feature>
<keyword evidence="2" id="KW-0548">Nucleotidyltransferase</keyword>
<protein>
    <submittedName>
        <fullName evidence="4">NUDIX domain-containing protein</fullName>
    </submittedName>
</protein>
<dbReference type="InterPro" id="IPR004821">
    <property type="entry name" value="Cyt_trans-like"/>
</dbReference>
<accession>A0A345JSH9</accession>
<dbReference type="NCBIfam" id="TIGR00125">
    <property type="entry name" value="cyt_tran_rel"/>
    <property type="match status" value="1"/>
</dbReference>